<sequence>MPLLSRYSSDGNCPGPPVARIPGLHQIKIFSLPRIDLSRNSICSLSIPFHPLLFGRHQMSRGKHFCAKGEAGRIIKTTNPHFLFFSFSFTYFFCCKRKKKKIWNTLFQKFHLLQRICRISYSPPTGFKTVWNVISLTSEINRSTRLECVTAEASWTRGRGLLILGDAPGLKCHLAEIRESRGKGGRGIMSQREKENIEHPISEISFAPPDFAEFLTAPKLDSRISGIKAH</sequence>
<dbReference type="Proteomes" id="UP001054945">
    <property type="component" value="Unassembled WGS sequence"/>
</dbReference>
<comment type="caution">
    <text evidence="1">The sequence shown here is derived from an EMBL/GenBank/DDBJ whole genome shotgun (WGS) entry which is preliminary data.</text>
</comment>
<organism evidence="1 2">
    <name type="scientific">Caerostris extrusa</name>
    <name type="common">Bark spider</name>
    <name type="synonym">Caerostris bankana</name>
    <dbReference type="NCBI Taxonomy" id="172846"/>
    <lineage>
        <taxon>Eukaryota</taxon>
        <taxon>Metazoa</taxon>
        <taxon>Ecdysozoa</taxon>
        <taxon>Arthropoda</taxon>
        <taxon>Chelicerata</taxon>
        <taxon>Arachnida</taxon>
        <taxon>Araneae</taxon>
        <taxon>Araneomorphae</taxon>
        <taxon>Entelegynae</taxon>
        <taxon>Araneoidea</taxon>
        <taxon>Araneidae</taxon>
        <taxon>Caerostris</taxon>
    </lineage>
</organism>
<name>A0AAV4XZF6_CAEEX</name>
<protein>
    <submittedName>
        <fullName evidence="1">Uncharacterized protein</fullName>
    </submittedName>
</protein>
<reference evidence="1 2" key="1">
    <citation type="submission" date="2021-06" db="EMBL/GenBank/DDBJ databases">
        <title>Caerostris extrusa draft genome.</title>
        <authorList>
            <person name="Kono N."/>
            <person name="Arakawa K."/>
        </authorList>
    </citation>
    <scope>NUCLEOTIDE SEQUENCE [LARGE SCALE GENOMIC DNA]</scope>
</reference>
<dbReference type="EMBL" id="BPLR01001146">
    <property type="protein sequence ID" value="GIZ00303.1"/>
    <property type="molecule type" value="Genomic_DNA"/>
</dbReference>
<gene>
    <name evidence="1" type="ORF">CEXT_595491</name>
</gene>
<proteinExistence type="predicted"/>
<evidence type="ECO:0000313" key="1">
    <source>
        <dbReference type="EMBL" id="GIZ00303.1"/>
    </source>
</evidence>
<keyword evidence="2" id="KW-1185">Reference proteome</keyword>
<dbReference type="AlphaFoldDB" id="A0AAV4XZF6"/>
<evidence type="ECO:0000313" key="2">
    <source>
        <dbReference type="Proteomes" id="UP001054945"/>
    </source>
</evidence>
<accession>A0AAV4XZF6</accession>